<organism evidence="2 3">
    <name type="scientific">Lacipirellula limnantheis</name>
    <dbReference type="NCBI Taxonomy" id="2528024"/>
    <lineage>
        <taxon>Bacteria</taxon>
        <taxon>Pseudomonadati</taxon>
        <taxon>Planctomycetota</taxon>
        <taxon>Planctomycetia</taxon>
        <taxon>Pirellulales</taxon>
        <taxon>Lacipirellulaceae</taxon>
        <taxon>Lacipirellula</taxon>
    </lineage>
</organism>
<keyword evidence="1" id="KW-0812">Transmembrane</keyword>
<evidence type="ECO:0000313" key="3">
    <source>
        <dbReference type="Proteomes" id="UP000317909"/>
    </source>
</evidence>
<feature type="transmembrane region" description="Helical" evidence="1">
    <location>
        <begin position="20"/>
        <end position="42"/>
    </location>
</feature>
<dbReference type="Proteomes" id="UP000317909">
    <property type="component" value="Chromosome"/>
</dbReference>
<gene>
    <name evidence="2" type="ORF">I41_14660</name>
</gene>
<dbReference type="KEGG" id="llh:I41_14660"/>
<keyword evidence="3" id="KW-1185">Reference proteome</keyword>
<dbReference type="EMBL" id="CP036339">
    <property type="protein sequence ID" value="QDT72294.1"/>
    <property type="molecule type" value="Genomic_DNA"/>
</dbReference>
<evidence type="ECO:0008006" key="4">
    <source>
        <dbReference type="Google" id="ProtNLM"/>
    </source>
</evidence>
<keyword evidence="1" id="KW-1133">Transmembrane helix</keyword>
<evidence type="ECO:0000256" key="1">
    <source>
        <dbReference type="SAM" id="Phobius"/>
    </source>
</evidence>
<protein>
    <recommendedName>
        <fullName evidence="4">DUF502 domain-containing protein</fullName>
    </recommendedName>
</protein>
<keyword evidence="1" id="KW-0472">Membrane</keyword>
<accession>A0A517TV99</accession>
<name>A0A517TV99_9BACT</name>
<dbReference type="OrthoDB" id="9780267at2"/>
<reference evidence="2 3" key="1">
    <citation type="submission" date="2019-02" db="EMBL/GenBank/DDBJ databases">
        <title>Deep-cultivation of Planctomycetes and their phenomic and genomic characterization uncovers novel biology.</title>
        <authorList>
            <person name="Wiegand S."/>
            <person name="Jogler M."/>
            <person name="Boedeker C."/>
            <person name="Pinto D."/>
            <person name="Vollmers J."/>
            <person name="Rivas-Marin E."/>
            <person name="Kohn T."/>
            <person name="Peeters S.H."/>
            <person name="Heuer A."/>
            <person name="Rast P."/>
            <person name="Oberbeckmann S."/>
            <person name="Bunk B."/>
            <person name="Jeske O."/>
            <person name="Meyerdierks A."/>
            <person name="Storesund J.E."/>
            <person name="Kallscheuer N."/>
            <person name="Luecker S."/>
            <person name="Lage O.M."/>
            <person name="Pohl T."/>
            <person name="Merkel B.J."/>
            <person name="Hornburger P."/>
            <person name="Mueller R.-W."/>
            <person name="Bruemmer F."/>
            <person name="Labrenz M."/>
            <person name="Spormann A.M."/>
            <person name="Op den Camp H."/>
            <person name="Overmann J."/>
            <person name="Amann R."/>
            <person name="Jetten M.S.M."/>
            <person name="Mascher T."/>
            <person name="Medema M.H."/>
            <person name="Devos D.P."/>
            <person name="Kaster A.-K."/>
            <person name="Ovreas L."/>
            <person name="Rohde M."/>
            <person name="Galperin M.Y."/>
            <person name="Jogler C."/>
        </authorList>
    </citation>
    <scope>NUCLEOTIDE SEQUENCE [LARGE SCALE GENOMIC DNA]</scope>
    <source>
        <strain evidence="2 3">I41</strain>
    </source>
</reference>
<proteinExistence type="predicted"/>
<dbReference type="InterPro" id="IPR007462">
    <property type="entry name" value="COV1-like"/>
</dbReference>
<feature type="transmembrane region" description="Helical" evidence="1">
    <location>
        <begin position="139"/>
        <end position="168"/>
    </location>
</feature>
<sequence>MSSPQPTTKSASALDPFRRAIVRGLGILLPPLLTIVIILWVWNTVAEYLLVPLENGARTLLVDYHEKSIIPADLVPADQPVKGRALIEGVAYRQTADGQYIPAADYDEVAEAVGKAPMPATADGVYQVYVQNKYLQRRIVVPIFLCVFILTLYLLGKFLAAGIGRFFWTQFERGVTRLPLIRNVYSSVKQVTDFMFNETEIAYTRIVAIEYPRKGIWQLAFVTGESLLDIACAANEPVLAVLVPTSPMPFTGFTATVKRSETIDLNITMEQALQYIMSCGVVTPPQQGYKATSFRQLPATPPLPAPNPET</sequence>
<dbReference type="PANTHER" id="PTHR31876:SF26">
    <property type="entry name" value="PROTEIN LIKE COV 2"/>
    <property type="match status" value="1"/>
</dbReference>
<dbReference type="AlphaFoldDB" id="A0A517TV99"/>
<dbReference type="RefSeq" id="WP_145431880.1">
    <property type="nucleotide sequence ID" value="NZ_CP036339.1"/>
</dbReference>
<evidence type="ECO:0000313" key="2">
    <source>
        <dbReference type="EMBL" id="QDT72294.1"/>
    </source>
</evidence>
<dbReference type="PANTHER" id="PTHR31876">
    <property type="entry name" value="COV-LIKE PROTEIN 1"/>
    <property type="match status" value="1"/>
</dbReference>
<dbReference type="Pfam" id="PF04367">
    <property type="entry name" value="DUF502"/>
    <property type="match status" value="1"/>
</dbReference>